<dbReference type="FunFam" id="2.40.70.10:FF:000115">
    <property type="entry name" value="Lysosomal aspartic protease"/>
    <property type="match status" value="1"/>
</dbReference>
<evidence type="ECO:0000256" key="4">
    <source>
        <dbReference type="ARBA" id="ARBA00022801"/>
    </source>
</evidence>
<feature type="domain" description="Peptidase A1" evidence="6">
    <location>
        <begin position="1"/>
        <end position="125"/>
    </location>
</feature>
<dbReference type="AlphaFoldDB" id="A0A2G8JAR8"/>
<feature type="disulfide bond" evidence="5">
    <location>
        <begin position="88"/>
        <end position="92"/>
    </location>
</feature>
<accession>A0A2G8JAR8</accession>
<organism evidence="7 8">
    <name type="scientific">Stichopus japonicus</name>
    <name type="common">Sea cucumber</name>
    <dbReference type="NCBI Taxonomy" id="307972"/>
    <lineage>
        <taxon>Eukaryota</taxon>
        <taxon>Metazoa</taxon>
        <taxon>Echinodermata</taxon>
        <taxon>Eleutherozoa</taxon>
        <taxon>Echinozoa</taxon>
        <taxon>Holothuroidea</taxon>
        <taxon>Aspidochirotacea</taxon>
        <taxon>Aspidochirotida</taxon>
        <taxon>Stichopodidae</taxon>
        <taxon>Apostichopus</taxon>
    </lineage>
</organism>
<dbReference type="GO" id="GO:0004190">
    <property type="term" value="F:aspartic-type endopeptidase activity"/>
    <property type="evidence" value="ECO:0007669"/>
    <property type="project" value="UniProtKB-KW"/>
</dbReference>
<dbReference type="PANTHER" id="PTHR47966:SF51">
    <property type="entry name" value="BETA-SITE APP-CLEAVING ENZYME, ISOFORM A-RELATED"/>
    <property type="match status" value="1"/>
</dbReference>
<evidence type="ECO:0000313" key="8">
    <source>
        <dbReference type="Proteomes" id="UP000230750"/>
    </source>
</evidence>
<reference evidence="7 8" key="1">
    <citation type="journal article" date="2017" name="PLoS Biol.">
        <title>The sea cucumber genome provides insights into morphological evolution and visceral regeneration.</title>
        <authorList>
            <person name="Zhang X."/>
            <person name="Sun L."/>
            <person name="Yuan J."/>
            <person name="Sun Y."/>
            <person name="Gao Y."/>
            <person name="Zhang L."/>
            <person name="Li S."/>
            <person name="Dai H."/>
            <person name="Hamel J.F."/>
            <person name="Liu C."/>
            <person name="Yu Y."/>
            <person name="Liu S."/>
            <person name="Lin W."/>
            <person name="Guo K."/>
            <person name="Jin S."/>
            <person name="Xu P."/>
            <person name="Storey K.B."/>
            <person name="Huan P."/>
            <person name="Zhang T."/>
            <person name="Zhou Y."/>
            <person name="Zhang J."/>
            <person name="Lin C."/>
            <person name="Li X."/>
            <person name="Xing L."/>
            <person name="Huo D."/>
            <person name="Sun M."/>
            <person name="Wang L."/>
            <person name="Mercier A."/>
            <person name="Li F."/>
            <person name="Yang H."/>
            <person name="Xiang J."/>
        </authorList>
    </citation>
    <scope>NUCLEOTIDE SEQUENCE [LARGE SCALE GENOMIC DNA]</scope>
    <source>
        <strain evidence="7">Shaxun</strain>
        <tissue evidence="7">Muscle</tissue>
    </source>
</reference>
<dbReference type="Pfam" id="PF00026">
    <property type="entry name" value="Asp"/>
    <property type="match status" value="1"/>
</dbReference>
<evidence type="ECO:0000256" key="1">
    <source>
        <dbReference type="ARBA" id="ARBA00007447"/>
    </source>
</evidence>
<keyword evidence="2" id="KW-0645">Protease</keyword>
<dbReference type="OrthoDB" id="771136at2759"/>
<dbReference type="InterPro" id="IPR033121">
    <property type="entry name" value="PEPTIDASE_A1"/>
</dbReference>
<keyword evidence="4" id="KW-0378">Hydrolase</keyword>
<dbReference type="EMBL" id="MRZV01003190">
    <property type="protein sequence ID" value="PIK32839.1"/>
    <property type="molecule type" value="Genomic_DNA"/>
</dbReference>
<dbReference type="Gene3D" id="2.40.70.10">
    <property type="entry name" value="Acid Proteases"/>
    <property type="match status" value="1"/>
</dbReference>
<sequence>MAYPEFAHLGVTPVFTNMLLQGLVDKPVFSFYLSRYENGSTEGGELLLGGSDPRYYKGNFTYVDVSKKGFWQFTLDGVHVEGGNSHFCSGGCVAVMDTGTSYLTGPSEDITKLNKQLGAHQELGQ</sequence>
<dbReference type="STRING" id="307972.A0A2G8JAR8"/>
<feature type="non-terminal residue" evidence="7">
    <location>
        <position position="125"/>
    </location>
</feature>
<dbReference type="InterPro" id="IPR001461">
    <property type="entry name" value="Aspartic_peptidase_A1"/>
</dbReference>
<evidence type="ECO:0000256" key="3">
    <source>
        <dbReference type="ARBA" id="ARBA00022750"/>
    </source>
</evidence>
<comment type="similarity">
    <text evidence="1">Belongs to the peptidase A1 family.</text>
</comment>
<gene>
    <name evidence="7" type="ORF">BSL78_30349</name>
</gene>
<dbReference type="PANTHER" id="PTHR47966">
    <property type="entry name" value="BETA-SITE APP-CLEAVING ENZYME, ISOFORM A-RELATED"/>
    <property type="match status" value="1"/>
</dbReference>
<dbReference type="PRINTS" id="PR00792">
    <property type="entry name" value="PEPSIN"/>
</dbReference>
<keyword evidence="3" id="KW-0064">Aspartyl protease</keyword>
<keyword evidence="5" id="KW-1015">Disulfide bond</keyword>
<comment type="caution">
    <text evidence="7">The sequence shown here is derived from an EMBL/GenBank/DDBJ whole genome shotgun (WGS) entry which is preliminary data.</text>
</comment>
<name>A0A2G8JAR8_STIJA</name>
<evidence type="ECO:0000259" key="6">
    <source>
        <dbReference type="PROSITE" id="PS51767"/>
    </source>
</evidence>
<keyword evidence="8" id="KW-1185">Reference proteome</keyword>
<dbReference type="SUPFAM" id="SSF50630">
    <property type="entry name" value="Acid proteases"/>
    <property type="match status" value="1"/>
</dbReference>
<evidence type="ECO:0000256" key="5">
    <source>
        <dbReference type="PIRSR" id="PIRSR601461-2"/>
    </source>
</evidence>
<dbReference type="GO" id="GO:0006508">
    <property type="term" value="P:proteolysis"/>
    <property type="evidence" value="ECO:0007669"/>
    <property type="project" value="UniProtKB-KW"/>
</dbReference>
<evidence type="ECO:0000256" key="2">
    <source>
        <dbReference type="ARBA" id="ARBA00022670"/>
    </source>
</evidence>
<proteinExistence type="inferred from homology"/>
<dbReference type="InterPro" id="IPR021109">
    <property type="entry name" value="Peptidase_aspartic_dom_sf"/>
</dbReference>
<dbReference type="Proteomes" id="UP000230750">
    <property type="component" value="Unassembled WGS sequence"/>
</dbReference>
<dbReference type="PROSITE" id="PS51767">
    <property type="entry name" value="PEPTIDASE_A1"/>
    <property type="match status" value="1"/>
</dbReference>
<protein>
    <submittedName>
        <fullName evidence="7">Cathepsin D-like aspartic peptidase 1 protein</fullName>
    </submittedName>
</protein>
<evidence type="ECO:0000313" key="7">
    <source>
        <dbReference type="EMBL" id="PIK32839.1"/>
    </source>
</evidence>